<sequence>MAMDSPHSEFSDKVATRSDRQRRCCCCAIGLGLVVTGAVVAVLAVLYGTVVPAVLDSAVSDGVVVCTASDGAEQSYVDPYGDCDDCAPYYSSLYMMNATNAEAYLAGRADTLQVRERGPYTYRRRQLKLDVQFLDDGSRVSYKEYTYHTFVPDRSCAGCSDADVVTALELGYMNVIAQAGGEAAFLTRLAMGSFAARSNASDVAAIVAESGPQMMRWVNGLNSMDPEAMRTVTNNSAVLGFLAMGPSAIADLDLSGFAYNGLFARRTVSQWALGYPSLLAGLGLGSHYVRMCAVPGGLNEQCAACANSTSDECLALFGECFQCARGAGLVAVNDETCAVVEATYAAAFGAEEAAAFVASTCQLCSSLGLCAAPLPGAVESSGRDFSATAPDASSLGTYTMRTGCDDENHINEYEEYDGYRTTALWADLGERRNPTLREMTAFATYGNCAAPPSNLTCSPVRGSDGTSIAPGGVSITGFEDEISVEGLSIYFSQGKQNLTLVNQHEEVEYKGITLHRFRPSDQVLAASAENANMGTASPVDGVQALSFSVGFLAYASFPMFLYGDETLTTNVQITMSDGVRVGQETLYDSAGALQSKYLDKYGTFVDIEAGTGKTMRAFKRLMASYALSASSLNSSRAMSDVLYPALETEVVVPIYWAEEGSAITDSRAKSYNSLVSLLNSLLPVLIVGVVVGSICIGVGVFFYYRRRHRTATA</sequence>
<proteinExistence type="inferred from homology"/>
<dbReference type="PRINTS" id="PR01609">
    <property type="entry name" value="CD36FAMILY"/>
</dbReference>
<keyword evidence="5 7" id="KW-0472">Membrane</keyword>
<comment type="similarity">
    <text evidence="2">Belongs to the CD36 family.</text>
</comment>
<evidence type="ECO:0000256" key="4">
    <source>
        <dbReference type="ARBA" id="ARBA00022989"/>
    </source>
</evidence>
<evidence type="ECO:0000313" key="8">
    <source>
        <dbReference type="EMBL" id="CAI5743184.1"/>
    </source>
</evidence>
<feature type="transmembrane region" description="Helical" evidence="7">
    <location>
        <begin position="681"/>
        <end position="704"/>
    </location>
</feature>
<comment type="caution">
    <text evidence="8">The sequence shown here is derived from an EMBL/GenBank/DDBJ whole genome shotgun (WGS) entry which is preliminary data.</text>
</comment>
<dbReference type="Proteomes" id="UP001162031">
    <property type="component" value="Unassembled WGS sequence"/>
</dbReference>
<gene>
    <name evidence="8" type="ORF">HBR001_LOCUS9346</name>
</gene>
<dbReference type="AlphaFoldDB" id="A0AAV0V8Y0"/>
<keyword evidence="4 7" id="KW-1133">Transmembrane helix</keyword>
<evidence type="ECO:0000256" key="2">
    <source>
        <dbReference type="ARBA" id="ARBA00010532"/>
    </source>
</evidence>
<dbReference type="InterPro" id="IPR002159">
    <property type="entry name" value="CD36_fam"/>
</dbReference>
<keyword evidence="9" id="KW-1185">Reference proteome</keyword>
<dbReference type="GO" id="GO:0005044">
    <property type="term" value="F:scavenger receptor activity"/>
    <property type="evidence" value="ECO:0007669"/>
    <property type="project" value="TreeGrafter"/>
</dbReference>
<reference evidence="8" key="1">
    <citation type="submission" date="2022-12" db="EMBL/GenBank/DDBJ databases">
        <authorList>
            <person name="Webb A."/>
        </authorList>
    </citation>
    <scope>NUCLEOTIDE SEQUENCE</scope>
    <source>
        <strain evidence="8">Hp1</strain>
    </source>
</reference>
<evidence type="ECO:0000256" key="6">
    <source>
        <dbReference type="ARBA" id="ARBA00023180"/>
    </source>
</evidence>
<dbReference type="GO" id="GO:0005737">
    <property type="term" value="C:cytoplasm"/>
    <property type="evidence" value="ECO:0007669"/>
    <property type="project" value="TreeGrafter"/>
</dbReference>
<feature type="transmembrane region" description="Helical" evidence="7">
    <location>
        <begin position="25"/>
        <end position="47"/>
    </location>
</feature>
<dbReference type="EMBL" id="CANTFL010001486">
    <property type="protein sequence ID" value="CAI5743184.1"/>
    <property type="molecule type" value="Genomic_DNA"/>
</dbReference>
<evidence type="ECO:0000313" key="9">
    <source>
        <dbReference type="Proteomes" id="UP001162031"/>
    </source>
</evidence>
<evidence type="ECO:0000256" key="1">
    <source>
        <dbReference type="ARBA" id="ARBA00004370"/>
    </source>
</evidence>
<dbReference type="PANTHER" id="PTHR11923:SF51">
    <property type="entry name" value="LYSOSOME MEMBRANE PROTEIN 2"/>
    <property type="match status" value="1"/>
</dbReference>
<dbReference type="GO" id="GO:0016020">
    <property type="term" value="C:membrane"/>
    <property type="evidence" value="ECO:0007669"/>
    <property type="project" value="UniProtKB-SubCell"/>
</dbReference>
<protein>
    <submittedName>
        <fullName evidence="8">Uncharacterized protein</fullName>
    </submittedName>
</protein>
<dbReference type="Pfam" id="PF01130">
    <property type="entry name" value="CD36"/>
    <property type="match status" value="3"/>
</dbReference>
<keyword evidence="6" id="KW-0325">Glycoprotein</keyword>
<evidence type="ECO:0000256" key="7">
    <source>
        <dbReference type="SAM" id="Phobius"/>
    </source>
</evidence>
<name>A0AAV0V8Y0_HYABA</name>
<comment type="subcellular location">
    <subcellularLocation>
        <location evidence="1">Membrane</location>
    </subcellularLocation>
</comment>
<organism evidence="8 9">
    <name type="scientific">Hyaloperonospora brassicae</name>
    <name type="common">Brassica downy mildew</name>
    <name type="synonym">Peronospora brassicae</name>
    <dbReference type="NCBI Taxonomy" id="162125"/>
    <lineage>
        <taxon>Eukaryota</taxon>
        <taxon>Sar</taxon>
        <taxon>Stramenopiles</taxon>
        <taxon>Oomycota</taxon>
        <taxon>Peronosporomycetes</taxon>
        <taxon>Peronosporales</taxon>
        <taxon>Peronosporaceae</taxon>
        <taxon>Hyaloperonospora</taxon>
    </lineage>
</organism>
<accession>A0AAV0V8Y0</accession>
<keyword evidence="3 7" id="KW-0812">Transmembrane</keyword>
<evidence type="ECO:0000256" key="3">
    <source>
        <dbReference type="ARBA" id="ARBA00022692"/>
    </source>
</evidence>
<dbReference type="PANTHER" id="PTHR11923">
    <property type="entry name" value="SCAVENGER RECEPTOR CLASS B TYPE-1 SR-B1"/>
    <property type="match status" value="1"/>
</dbReference>
<evidence type="ECO:0000256" key="5">
    <source>
        <dbReference type="ARBA" id="ARBA00023136"/>
    </source>
</evidence>